<protein>
    <submittedName>
        <fullName evidence="2">Uncharacterized protein</fullName>
    </submittedName>
</protein>
<sequence>MTARGDETARALRVLRSPHHEDRRSQAELAAVDSVDALHVACVENHRSLIQQSDGKNVLARRADVVEGVLGVWVSTSGADDMEDDETEETFQPLPFQGGREDSPRLIILGFLQGKFTHGYTKRDYWVTDVDRYYRIC</sequence>
<gene>
    <name evidence="2" type="ORF">AB1Y20_017795</name>
</gene>
<dbReference type="EMBL" id="JBGBPQ010000006">
    <property type="protein sequence ID" value="KAL1522826.1"/>
    <property type="molecule type" value="Genomic_DNA"/>
</dbReference>
<dbReference type="AlphaFoldDB" id="A0AB34JQE2"/>
<feature type="region of interest" description="Disordered" evidence="1">
    <location>
        <begin position="79"/>
        <end position="99"/>
    </location>
</feature>
<reference evidence="2 3" key="1">
    <citation type="journal article" date="2024" name="Science">
        <title>Giant polyketide synthase enzymes in the biosynthesis of giant marine polyether toxins.</title>
        <authorList>
            <person name="Fallon T.R."/>
            <person name="Shende V.V."/>
            <person name="Wierzbicki I.H."/>
            <person name="Pendleton A.L."/>
            <person name="Watervoot N.F."/>
            <person name="Auber R.P."/>
            <person name="Gonzalez D.J."/>
            <person name="Wisecaver J.H."/>
            <person name="Moore B.S."/>
        </authorList>
    </citation>
    <scope>NUCLEOTIDE SEQUENCE [LARGE SCALE GENOMIC DNA]</scope>
    <source>
        <strain evidence="2 3">12B1</strain>
    </source>
</reference>
<evidence type="ECO:0000256" key="1">
    <source>
        <dbReference type="SAM" id="MobiDB-lite"/>
    </source>
</evidence>
<organism evidence="2 3">
    <name type="scientific">Prymnesium parvum</name>
    <name type="common">Toxic golden alga</name>
    <dbReference type="NCBI Taxonomy" id="97485"/>
    <lineage>
        <taxon>Eukaryota</taxon>
        <taxon>Haptista</taxon>
        <taxon>Haptophyta</taxon>
        <taxon>Prymnesiophyceae</taxon>
        <taxon>Prymnesiales</taxon>
        <taxon>Prymnesiaceae</taxon>
        <taxon>Prymnesium</taxon>
    </lineage>
</organism>
<dbReference type="Proteomes" id="UP001515480">
    <property type="component" value="Unassembled WGS sequence"/>
</dbReference>
<comment type="caution">
    <text evidence="2">The sequence shown here is derived from an EMBL/GenBank/DDBJ whole genome shotgun (WGS) entry which is preliminary data.</text>
</comment>
<accession>A0AB34JQE2</accession>
<evidence type="ECO:0000313" key="3">
    <source>
        <dbReference type="Proteomes" id="UP001515480"/>
    </source>
</evidence>
<feature type="compositionally biased region" description="Acidic residues" evidence="1">
    <location>
        <begin position="80"/>
        <end position="89"/>
    </location>
</feature>
<name>A0AB34JQE2_PRYPA</name>
<proteinExistence type="predicted"/>
<evidence type="ECO:0000313" key="2">
    <source>
        <dbReference type="EMBL" id="KAL1522826.1"/>
    </source>
</evidence>
<keyword evidence="3" id="KW-1185">Reference proteome</keyword>